<evidence type="ECO:0000313" key="4">
    <source>
        <dbReference type="EMBL" id="RQT04365.1"/>
    </source>
</evidence>
<feature type="region of interest" description="Disordered" evidence="2">
    <location>
        <begin position="1"/>
        <end position="24"/>
    </location>
</feature>
<gene>
    <name evidence="4" type="ORF">DF051_37020</name>
</gene>
<dbReference type="InterPro" id="IPR002110">
    <property type="entry name" value="Ankyrin_rpt"/>
</dbReference>
<feature type="transmembrane region" description="Helical" evidence="3">
    <location>
        <begin position="50"/>
        <end position="68"/>
    </location>
</feature>
<feature type="compositionally biased region" description="Acidic residues" evidence="2">
    <location>
        <begin position="12"/>
        <end position="24"/>
    </location>
</feature>
<organism evidence="4 5">
    <name type="scientific">Burkholderia contaminans</name>
    <dbReference type="NCBI Taxonomy" id="488447"/>
    <lineage>
        <taxon>Bacteria</taxon>
        <taxon>Pseudomonadati</taxon>
        <taxon>Pseudomonadota</taxon>
        <taxon>Betaproteobacteria</taxon>
        <taxon>Burkholderiales</taxon>
        <taxon>Burkholderiaceae</taxon>
        <taxon>Burkholderia</taxon>
        <taxon>Burkholderia cepacia complex</taxon>
    </lineage>
</organism>
<evidence type="ECO:0000256" key="1">
    <source>
        <dbReference type="PROSITE-ProRule" id="PRU00023"/>
    </source>
</evidence>
<evidence type="ECO:0000256" key="3">
    <source>
        <dbReference type="SAM" id="Phobius"/>
    </source>
</evidence>
<evidence type="ECO:0000256" key="2">
    <source>
        <dbReference type="SAM" id="MobiDB-lite"/>
    </source>
</evidence>
<dbReference type="Gene3D" id="1.25.40.20">
    <property type="entry name" value="Ankyrin repeat-containing domain"/>
    <property type="match status" value="1"/>
</dbReference>
<comment type="caution">
    <text evidence="4">The sequence shown here is derived from an EMBL/GenBank/DDBJ whole genome shotgun (WGS) entry which is preliminary data.</text>
</comment>
<dbReference type="AlphaFoldDB" id="A0A3N8NZF4"/>
<feature type="transmembrane region" description="Helical" evidence="3">
    <location>
        <begin position="80"/>
        <end position="99"/>
    </location>
</feature>
<reference evidence="4 5" key="1">
    <citation type="submission" date="2018-08" db="EMBL/GenBank/DDBJ databases">
        <title>Comparative analysis of Burkholderia isolates from Puerto Rico.</title>
        <authorList>
            <person name="Hall C."/>
            <person name="Sahl J."/>
            <person name="Wagner D."/>
        </authorList>
    </citation>
    <scope>NUCLEOTIDE SEQUENCE [LARGE SCALE GENOMIC DNA]</scope>
    <source>
        <strain evidence="4 5">Bp9025</strain>
    </source>
</reference>
<keyword evidence="3" id="KW-1133">Transmembrane helix</keyword>
<proteinExistence type="predicted"/>
<dbReference type="EMBL" id="QTQV01000039">
    <property type="protein sequence ID" value="RQT04365.1"/>
    <property type="molecule type" value="Genomic_DNA"/>
</dbReference>
<keyword evidence="1" id="KW-0040">ANK repeat</keyword>
<keyword evidence="3" id="KW-0812">Transmembrane</keyword>
<sequence length="430" mass="48847">MSTLNDELYDQHDDEDDLDDDLDDDEDHALDSDIALDRFTDRAMRHGRRAATWLLVGAVAEVAVLAGLDCIEPSLSKWLILPVVVTTVALMLTIVVPIYKRWNRHRAKMESVIGEAMGWRSDVQQKERDKADATARYYRGRAEEERIEALREELTWNVGPAAVYIDAEGQRHPTTEQIALERVARREFGDLFDSLDGPDDQADDDTESDTVPAVQAWTQRWAGLEPVHQPRPARLVKRHSDAEGRRLERELCRAINKHWTGAFHTLLDQGVNPNGHNNSGRPLRIAVLRGRLEYVSWLLTLGADVTTLCHGRTILSALMCQVADYIDEGDGEGDDFVWPEKLELLARWGADPHQMNRWYDEDDDSEGPNAWPFITRWPVLYEAFMKGRQVWLQSDADAMRLLRDGRESVGLAEVADTTRAMLDAARMGRA</sequence>
<name>A0A3N8NZF4_9BURK</name>
<protein>
    <submittedName>
        <fullName evidence="4">Ankyrin repeat domain-containing protein</fullName>
    </submittedName>
</protein>
<dbReference type="InterPro" id="IPR036770">
    <property type="entry name" value="Ankyrin_rpt-contain_sf"/>
</dbReference>
<dbReference type="PROSITE" id="PS50088">
    <property type="entry name" value="ANK_REPEAT"/>
    <property type="match status" value="1"/>
</dbReference>
<dbReference type="RefSeq" id="WP_124585516.1">
    <property type="nucleotide sequence ID" value="NZ_QTQV01000039.1"/>
</dbReference>
<keyword evidence="3" id="KW-0472">Membrane</keyword>
<dbReference type="Proteomes" id="UP000277921">
    <property type="component" value="Unassembled WGS sequence"/>
</dbReference>
<evidence type="ECO:0000313" key="5">
    <source>
        <dbReference type="Proteomes" id="UP000277921"/>
    </source>
</evidence>
<dbReference type="SUPFAM" id="SSF48403">
    <property type="entry name" value="Ankyrin repeat"/>
    <property type="match status" value="1"/>
</dbReference>
<feature type="repeat" description="ANK" evidence="1">
    <location>
        <begin position="278"/>
        <end position="310"/>
    </location>
</feature>
<accession>A0A3N8NZF4</accession>